<feature type="compositionally biased region" description="Polar residues" evidence="1">
    <location>
        <begin position="87"/>
        <end position="99"/>
    </location>
</feature>
<dbReference type="InParanoid" id="B0WWJ4"/>
<gene>
    <name evidence="4" type="primary">6044226</name>
    <name evidence="3" type="ORF">CpipJ_CPIJ011410</name>
</gene>
<keyword evidence="2" id="KW-0732">Signal</keyword>
<evidence type="ECO:0000313" key="4">
    <source>
        <dbReference type="EnsemblMetazoa" id="CPIJ011410-PA"/>
    </source>
</evidence>
<evidence type="ECO:0000313" key="3">
    <source>
        <dbReference type="EMBL" id="EDS36086.1"/>
    </source>
</evidence>
<reference evidence="4" key="2">
    <citation type="submission" date="2021-02" db="UniProtKB">
        <authorList>
            <consortium name="EnsemblMetazoa"/>
        </authorList>
    </citation>
    <scope>IDENTIFICATION</scope>
    <source>
        <strain evidence="4">JHB</strain>
    </source>
</reference>
<feature type="compositionally biased region" description="Basic and acidic residues" evidence="1">
    <location>
        <begin position="71"/>
        <end position="86"/>
    </location>
</feature>
<protein>
    <recommendedName>
        <fullName evidence="6">Av71 muscle cell intermediate filament</fullName>
    </recommendedName>
</protein>
<evidence type="ECO:0000256" key="1">
    <source>
        <dbReference type="SAM" id="MobiDB-lite"/>
    </source>
</evidence>
<evidence type="ECO:0008006" key="6">
    <source>
        <dbReference type="Google" id="ProtNLM"/>
    </source>
</evidence>
<dbReference type="VEuPathDB" id="VectorBase:CPIJ011410"/>
<reference evidence="3" key="1">
    <citation type="submission" date="2007-03" db="EMBL/GenBank/DDBJ databases">
        <title>Annotation of Culex pipiens quinquefasciatus.</title>
        <authorList>
            <consortium name="The Broad Institute Genome Sequencing Platform"/>
            <person name="Atkinson P.W."/>
            <person name="Hemingway J."/>
            <person name="Christensen B.M."/>
            <person name="Higgs S."/>
            <person name="Kodira C."/>
            <person name="Hannick L."/>
            <person name="Megy K."/>
            <person name="O'Leary S."/>
            <person name="Pearson M."/>
            <person name="Haas B.J."/>
            <person name="Mauceli E."/>
            <person name="Wortman J.R."/>
            <person name="Lee N.H."/>
            <person name="Guigo R."/>
            <person name="Stanke M."/>
            <person name="Alvarado L."/>
            <person name="Amedeo P."/>
            <person name="Antoine C.H."/>
            <person name="Arensburger P."/>
            <person name="Bidwell S.L."/>
            <person name="Crawford M."/>
            <person name="Camaro F."/>
            <person name="Devon K."/>
            <person name="Engels R."/>
            <person name="Hammond M."/>
            <person name="Howarth C."/>
            <person name="Koehrsen M."/>
            <person name="Lawson D."/>
            <person name="Montgomery P."/>
            <person name="Nene V."/>
            <person name="Nusbaum C."/>
            <person name="Puiu D."/>
            <person name="Romero-Severson J."/>
            <person name="Severson D.W."/>
            <person name="Shumway M."/>
            <person name="Sisk P."/>
            <person name="Stolte C."/>
            <person name="Zeng Q."/>
            <person name="Eisenstadt E."/>
            <person name="Fraser-Liggett C."/>
            <person name="Strausberg R."/>
            <person name="Galagan J."/>
            <person name="Birren B."/>
            <person name="Collins F.H."/>
        </authorList>
    </citation>
    <scope>NUCLEOTIDE SEQUENCE [LARGE SCALE GENOMIC DNA]</scope>
    <source>
        <strain evidence="3">JHB</strain>
    </source>
</reference>
<proteinExistence type="predicted"/>
<evidence type="ECO:0000256" key="2">
    <source>
        <dbReference type="SAM" id="SignalP"/>
    </source>
</evidence>
<feature type="signal peptide" evidence="2">
    <location>
        <begin position="1"/>
        <end position="28"/>
    </location>
</feature>
<dbReference type="EMBL" id="DS232148">
    <property type="protein sequence ID" value="EDS36086.1"/>
    <property type="molecule type" value="Genomic_DNA"/>
</dbReference>
<dbReference type="Proteomes" id="UP000002320">
    <property type="component" value="Unassembled WGS sequence"/>
</dbReference>
<sequence length="321" mass="38228">MVRWNAGSRFWFRKQLFILCGIIRGCEVRETNFQLKPLNNLLPQWSTNFPLDWLQVIPTVSQISVGKVFPRDNRAQESAREKKDRPNTSVSQKQLSASQLAHHKSQTFFRELFHRAKGARGKAQTHQLALKCYSNSFQRAPRCIDQGLGAFRAGDSEKTTEQNRTEQNRTEQNRQNRTEQTEQNRTEQNRTEQNRTEQNRTEQNRTETEQKQKQETRNKKQETRNKKQETRNKKQETRNKKQETRNKKQETRNKKQETRNKKQETRNKKQETRNKKQETRNKKQETRNKKQETICLFFLASQGLTQPLSNKLARLSRIDPT</sequence>
<dbReference type="HOGENOM" id="CLU_866702_0_0_1"/>
<keyword evidence="5" id="KW-1185">Reference proteome</keyword>
<dbReference type="OMA" id="RAPRCID"/>
<dbReference type="KEGG" id="cqu:CpipJ_CPIJ011410"/>
<dbReference type="EnsemblMetazoa" id="CPIJ011410-RA">
    <property type="protein sequence ID" value="CPIJ011410-PA"/>
    <property type="gene ID" value="CPIJ011410"/>
</dbReference>
<name>B0WWJ4_CULQU</name>
<dbReference type="eggNOG" id="ENOG502S4ZJ">
    <property type="taxonomic scope" value="Eukaryota"/>
</dbReference>
<organism>
    <name type="scientific">Culex quinquefasciatus</name>
    <name type="common">Southern house mosquito</name>
    <name type="synonym">Culex pungens</name>
    <dbReference type="NCBI Taxonomy" id="7176"/>
    <lineage>
        <taxon>Eukaryota</taxon>
        <taxon>Metazoa</taxon>
        <taxon>Ecdysozoa</taxon>
        <taxon>Arthropoda</taxon>
        <taxon>Hexapoda</taxon>
        <taxon>Insecta</taxon>
        <taxon>Pterygota</taxon>
        <taxon>Neoptera</taxon>
        <taxon>Endopterygota</taxon>
        <taxon>Diptera</taxon>
        <taxon>Nematocera</taxon>
        <taxon>Culicoidea</taxon>
        <taxon>Culicidae</taxon>
        <taxon>Culicinae</taxon>
        <taxon>Culicini</taxon>
        <taxon>Culex</taxon>
        <taxon>Culex</taxon>
    </lineage>
</organism>
<feature type="region of interest" description="Disordered" evidence="1">
    <location>
        <begin position="71"/>
        <end position="101"/>
    </location>
</feature>
<dbReference type="STRING" id="7176.B0WWJ4"/>
<feature type="region of interest" description="Disordered" evidence="1">
    <location>
        <begin position="154"/>
        <end position="292"/>
    </location>
</feature>
<accession>B0WWJ4</accession>
<feature type="chain" id="PRO_5014567028" description="Av71 muscle cell intermediate filament" evidence="2">
    <location>
        <begin position="29"/>
        <end position="321"/>
    </location>
</feature>
<dbReference type="AlphaFoldDB" id="B0WWJ4"/>
<evidence type="ECO:0000313" key="5">
    <source>
        <dbReference type="Proteomes" id="UP000002320"/>
    </source>
</evidence>